<dbReference type="SUPFAM" id="SSF52172">
    <property type="entry name" value="CheY-like"/>
    <property type="match status" value="1"/>
</dbReference>
<dbReference type="InterPro" id="IPR039420">
    <property type="entry name" value="WalR-like"/>
</dbReference>
<sequence length="236" mass="26193">MILCIDDDTLLLDFLVAQVELIMPAGTTILRATTGAEGLDCALKFRPDLAIIDLGLPDMSGFTVAMELAATTEACRILMVSGNLTETAASRMLHSRVQGCLLKSSARGIELVHALRELAAGRAYFSGEVLAAVAAARQEPGHFSKILSDRETELMPYFGFGWSHDRIAQYTRITPATVRTHHQHILEKLGLHSREELMRWAMKKGFVDFRYEPAEPWSNGVHEGGDRWPEWAKRGT</sequence>
<dbReference type="GO" id="GO:0003677">
    <property type="term" value="F:DNA binding"/>
    <property type="evidence" value="ECO:0007669"/>
    <property type="project" value="UniProtKB-KW"/>
</dbReference>
<keyword evidence="4" id="KW-0597">Phosphoprotein</keyword>
<dbReference type="InterPro" id="IPR000792">
    <property type="entry name" value="Tscrpt_reg_LuxR_C"/>
</dbReference>
<dbReference type="PANTHER" id="PTHR43214:SF41">
    <property type="entry name" value="NITRATE_NITRITE RESPONSE REGULATOR PROTEIN NARP"/>
    <property type="match status" value="1"/>
</dbReference>
<dbReference type="Pfam" id="PF00072">
    <property type="entry name" value="Response_reg"/>
    <property type="match status" value="1"/>
</dbReference>
<keyword evidence="2" id="KW-0238">DNA-binding</keyword>
<evidence type="ECO:0000256" key="1">
    <source>
        <dbReference type="ARBA" id="ARBA00023015"/>
    </source>
</evidence>
<evidence type="ECO:0000259" key="6">
    <source>
        <dbReference type="PROSITE" id="PS50110"/>
    </source>
</evidence>
<dbReference type="SMART" id="SM00448">
    <property type="entry name" value="REC"/>
    <property type="match status" value="1"/>
</dbReference>
<evidence type="ECO:0000256" key="2">
    <source>
        <dbReference type="ARBA" id="ARBA00023125"/>
    </source>
</evidence>
<dbReference type="KEGG" id="obg:Verru16b_00662"/>
<dbReference type="PRINTS" id="PR00038">
    <property type="entry name" value="HTHLUXR"/>
</dbReference>
<dbReference type="RefSeq" id="WP_069960941.1">
    <property type="nucleotide sequence ID" value="NZ_CP016094.1"/>
</dbReference>
<evidence type="ECO:0000256" key="3">
    <source>
        <dbReference type="ARBA" id="ARBA00023163"/>
    </source>
</evidence>
<organism evidence="7 8">
    <name type="scientific">Lacunisphaera limnophila</name>
    <dbReference type="NCBI Taxonomy" id="1838286"/>
    <lineage>
        <taxon>Bacteria</taxon>
        <taxon>Pseudomonadati</taxon>
        <taxon>Verrucomicrobiota</taxon>
        <taxon>Opitutia</taxon>
        <taxon>Opitutales</taxon>
        <taxon>Opitutaceae</taxon>
        <taxon>Lacunisphaera</taxon>
    </lineage>
</organism>
<evidence type="ECO:0000259" key="5">
    <source>
        <dbReference type="PROSITE" id="PS50043"/>
    </source>
</evidence>
<feature type="domain" description="HTH luxR-type" evidence="5">
    <location>
        <begin position="140"/>
        <end position="205"/>
    </location>
</feature>
<reference evidence="7 8" key="1">
    <citation type="submission" date="2016-06" db="EMBL/GenBank/DDBJ databases">
        <title>Three novel species with peptidoglycan cell walls form the new genus Lacunisphaera gen. nov. in the family Opitutaceae of the verrucomicrobial subdivision 4.</title>
        <authorList>
            <person name="Rast P."/>
            <person name="Gloeckner I."/>
            <person name="Jogler M."/>
            <person name="Boedeker C."/>
            <person name="Jeske O."/>
            <person name="Wiegand S."/>
            <person name="Reinhardt R."/>
            <person name="Schumann P."/>
            <person name="Rohde M."/>
            <person name="Spring S."/>
            <person name="Gloeckner F.O."/>
            <person name="Jogler C."/>
        </authorList>
    </citation>
    <scope>NUCLEOTIDE SEQUENCE [LARGE SCALE GENOMIC DNA]</scope>
    <source>
        <strain evidence="7 8">IG16b</strain>
    </source>
</reference>
<dbReference type="Pfam" id="PF00196">
    <property type="entry name" value="GerE"/>
    <property type="match status" value="1"/>
</dbReference>
<dbReference type="AlphaFoldDB" id="A0A1D8ARW1"/>
<gene>
    <name evidence="7" type="primary">vraR_1</name>
    <name evidence="7" type="ORF">Verru16b_00662</name>
</gene>
<protein>
    <submittedName>
        <fullName evidence="7">Response regulator protein VraR</fullName>
    </submittedName>
</protein>
<dbReference type="PROSITE" id="PS50043">
    <property type="entry name" value="HTH_LUXR_2"/>
    <property type="match status" value="1"/>
</dbReference>
<dbReference type="InterPro" id="IPR016032">
    <property type="entry name" value="Sig_transdc_resp-reg_C-effctor"/>
</dbReference>
<feature type="modified residue" description="4-aspartylphosphate" evidence="4">
    <location>
        <position position="53"/>
    </location>
</feature>
<evidence type="ECO:0000313" key="7">
    <source>
        <dbReference type="EMBL" id="AOS43610.1"/>
    </source>
</evidence>
<dbReference type="InterPro" id="IPR011006">
    <property type="entry name" value="CheY-like_superfamily"/>
</dbReference>
<dbReference type="PROSITE" id="PS50110">
    <property type="entry name" value="RESPONSE_REGULATORY"/>
    <property type="match status" value="1"/>
</dbReference>
<evidence type="ECO:0000256" key="4">
    <source>
        <dbReference type="PROSITE-ProRule" id="PRU00169"/>
    </source>
</evidence>
<feature type="domain" description="Response regulatory" evidence="6">
    <location>
        <begin position="1"/>
        <end position="118"/>
    </location>
</feature>
<dbReference type="Gene3D" id="3.40.50.2300">
    <property type="match status" value="1"/>
</dbReference>
<dbReference type="GO" id="GO:0006355">
    <property type="term" value="P:regulation of DNA-templated transcription"/>
    <property type="evidence" value="ECO:0007669"/>
    <property type="project" value="InterPro"/>
</dbReference>
<dbReference type="GO" id="GO:0000160">
    <property type="term" value="P:phosphorelay signal transduction system"/>
    <property type="evidence" value="ECO:0007669"/>
    <property type="project" value="InterPro"/>
</dbReference>
<keyword evidence="1" id="KW-0805">Transcription regulation</keyword>
<dbReference type="SUPFAM" id="SSF46894">
    <property type="entry name" value="C-terminal effector domain of the bipartite response regulators"/>
    <property type="match status" value="1"/>
</dbReference>
<accession>A0A1D8ARW1</accession>
<dbReference type="PANTHER" id="PTHR43214">
    <property type="entry name" value="TWO-COMPONENT RESPONSE REGULATOR"/>
    <property type="match status" value="1"/>
</dbReference>
<dbReference type="EMBL" id="CP016094">
    <property type="protein sequence ID" value="AOS43610.1"/>
    <property type="molecule type" value="Genomic_DNA"/>
</dbReference>
<dbReference type="STRING" id="1838286.Verru16b_00662"/>
<keyword evidence="3" id="KW-0804">Transcription</keyword>
<dbReference type="InterPro" id="IPR001789">
    <property type="entry name" value="Sig_transdc_resp-reg_receiver"/>
</dbReference>
<proteinExistence type="predicted"/>
<keyword evidence="8" id="KW-1185">Reference proteome</keyword>
<dbReference type="Proteomes" id="UP000095228">
    <property type="component" value="Chromosome"/>
</dbReference>
<evidence type="ECO:0000313" key="8">
    <source>
        <dbReference type="Proteomes" id="UP000095228"/>
    </source>
</evidence>
<dbReference type="CDD" id="cd06170">
    <property type="entry name" value="LuxR_C_like"/>
    <property type="match status" value="1"/>
</dbReference>
<dbReference type="SMART" id="SM00421">
    <property type="entry name" value="HTH_LUXR"/>
    <property type="match status" value="1"/>
</dbReference>
<name>A0A1D8ARW1_9BACT</name>